<dbReference type="Gene3D" id="1.20.1730.10">
    <property type="entry name" value="Sodium/glucose cotransporter"/>
    <property type="match status" value="1"/>
</dbReference>
<dbReference type="GO" id="GO:0005886">
    <property type="term" value="C:plasma membrane"/>
    <property type="evidence" value="ECO:0007669"/>
    <property type="project" value="TreeGrafter"/>
</dbReference>
<dbReference type="Proteomes" id="UP000247832">
    <property type="component" value="Unassembled WGS sequence"/>
</dbReference>
<feature type="transmembrane region" description="Helical" evidence="9">
    <location>
        <begin position="72"/>
        <end position="94"/>
    </location>
</feature>
<feature type="region of interest" description="Disordered" evidence="8">
    <location>
        <begin position="459"/>
        <end position="493"/>
    </location>
</feature>
<sequence>MTIVMFVIVLLLAVAIGLYSRVGAGKSTADFLVGGRSFGSVVVFIMVVGEVYSIGTIIGFPGGVYAHGVGFAVWFMGYILLGYPIGYFLLPLLWKAGRQYDAMTLPDIFRGHFKSRPLELTAALVCVVFLIPWAQLQLTGLEVALNGLGLGLTPLVTVLIGVGISLVFVLLSGIRAPAFVSFLKDFALIAVILVVAGFVLNKVPNVATIVANANIGSVHTTIPGGAPMLNTISTLLFQTIGFYMFPFVVQAVLSGKSPVSIRQTQIAMPLYMLMYPFILLTSFFAISAAPGLTGADTNLAFIEVARQLLPDWLVGVVAGGAALCAIVVLAASALVIGTLFSRNVLTNISEAKQKPMTKVVIVVYLAISIVLTLVVPTIMGTLINTAYYGLTQLIVPVLLMIFPTRVRPGAMAAGLAVGALTAIGIYLSGATLGGLNIGVPALAANLLVVGVGRLVAPSPTPTRSLAVRRRPLPADAGTPARPTHHKARKVSAS</sequence>
<keyword evidence="11" id="KW-1185">Reference proteome</keyword>
<proteinExistence type="inferred from homology"/>
<dbReference type="AlphaFoldDB" id="A0A2V5LS00"/>
<dbReference type="InterPro" id="IPR001734">
    <property type="entry name" value="Na/solute_symporter"/>
</dbReference>
<evidence type="ECO:0000256" key="9">
    <source>
        <dbReference type="SAM" id="Phobius"/>
    </source>
</evidence>
<comment type="similarity">
    <text evidence="2 7">Belongs to the sodium:solute symporter (SSF) (TC 2.A.21) family.</text>
</comment>
<keyword evidence="6 9" id="KW-0472">Membrane</keyword>
<keyword evidence="5 9" id="KW-1133">Transmembrane helix</keyword>
<feature type="transmembrane region" description="Helical" evidence="9">
    <location>
        <begin position="178"/>
        <end position="200"/>
    </location>
</feature>
<feature type="transmembrane region" description="Helical" evidence="9">
    <location>
        <begin position="312"/>
        <end position="340"/>
    </location>
</feature>
<keyword evidence="4 9" id="KW-0812">Transmembrane</keyword>
<dbReference type="InterPro" id="IPR038377">
    <property type="entry name" value="Na/Glc_symporter_sf"/>
</dbReference>
<evidence type="ECO:0000313" key="11">
    <source>
        <dbReference type="Proteomes" id="UP000247832"/>
    </source>
</evidence>
<dbReference type="EMBL" id="QJVD01000021">
    <property type="protein sequence ID" value="PYI65707.1"/>
    <property type="molecule type" value="Genomic_DNA"/>
</dbReference>
<evidence type="ECO:0000256" key="8">
    <source>
        <dbReference type="SAM" id="MobiDB-lite"/>
    </source>
</evidence>
<organism evidence="10 11">
    <name type="scientific">Arthrobacter livingstonensis</name>
    <dbReference type="NCBI Taxonomy" id="670078"/>
    <lineage>
        <taxon>Bacteria</taxon>
        <taxon>Bacillati</taxon>
        <taxon>Actinomycetota</taxon>
        <taxon>Actinomycetes</taxon>
        <taxon>Micrococcales</taxon>
        <taxon>Micrococcaceae</taxon>
        <taxon>Arthrobacter</taxon>
    </lineage>
</organism>
<comment type="subcellular location">
    <subcellularLocation>
        <location evidence="1">Membrane</location>
        <topology evidence="1">Multi-pass membrane protein</topology>
    </subcellularLocation>
</comment>
<name>A0A2V5LS00_9MICC</name>
<dbReference type="InterPro" id="IPR050277">
    <property type="entry name" value="Sodium:Solute_Symporter"/>
</dbReference>
<evidence type="ECO:0000256" key="5">
    <source>
        <dbReference type="ARBA" id="ARBA00022989"/>
    </source>
</evidence>
<feature type="compositionally biased region" description="Basic residues" evidence="8">
    <location>
        <begin position="482"/>
        <end position="493"/>
    </location>
</feature>
<feature type="transmembrane region" description="Helical" evidence="9">
    <location>
        <begin position="6"/>
        <end position="24"/>
    </location>
</feature>
<dbReference type="PROSITE" id="PS50283">
    <property type="entry name" value="NA_SOLUT_SYMP_3"/>
    <property type="match status" value="1"/>
</dbReference>
<accession>A0A2V5LS00</accession>
<dbReference type="PANTHER" id="PTHR48086">
    <property type="entry name" value="SODIUM/PROLINE SYMPORTER-RELATED"/>
    <property type="match status" value="1"/>
</dbReference>
<feature type="transmembrane region" description="Helical" evidence="9">
    <location>
        <begin position="235"/>
        <end position="253"/>
    </location>
</feature>
<keyword evidence="3" id="KW-0813">Transport</keyword>
<feature type="transmembrane region" description="Helical" evidence="9">
    <location>
        <begin position="361"/>
        <end position="379"/>
    </location>
</feature>
<feature type="transmembrane region" description="Helical" evidence="9">
    <location>
        <begin position="118"/>
        <end position="136"/>
    </location>
</feature>
<feature type="transmembrane region" description="Helical" evidence="9">
    <location>
        <begin position="273"/>
        <end position="292"/>
    </location>
</feature>
<dbReference type="Pfam" id="PF00474">
    <property type="entry name" value="SSF"/>
    <property type="match status" value="1"/>
</dbReference>
<dbReference type="RefSeq" id="WP_110502161.1">
    <property type="nucleotide sequence ID" value="NZ_QJVD01000021.1"/>
</dbReference>
<reference evidence="10 11" key="1">
    <citation type="submission" date="2018-05" db="EMBL/GenBank/DDBJ databases">
        <title>Genetic diversity of glacier-inhabiting Cryobacterium bacteria in China and description of Cryobacterium mengkeensis sp. nov. and Arthrobacter glacialis sp. nov.</title>
        <authorList>
            <person name="Liu Q."/>
            <person name="Xin Y.-H."/>
        </authorList>
    </citation>
    <scope>NUCLEOTIDE SEQUENCE [LARGE SCALE GENOMIC DNA]</scope>
    <source>
        <strain evidence="10 11">LI2</strain>
    </source>
</reference>
<feature type="transmembrane region" description="Helical" evidence="9">
    <location>
        <begin position="36"/>
        <end position="60"/>
    </location>
</feature>
<gene>
    <name evidence="10" type="ORF">CVV68_16800</name>
</gene>
<dbReference type="CDD" id="cd10322">
    <property type="entry name" value="SLC5sbd"/>
    <property type="match status" value="1"/>
</dbReference>
<evidence type="ECO:0000256" key="3">
    <source>
        <dbReference type="ARBA" id="ARBA00022448"/>
    </source>
</evidence>
<feature type="transmembrane region" description="Helical" evidence="9">
    <location>
        <begin position="148"/>
        <end position="171"/>
    </location>
</feature>
<protein>
    <submittedName>
        <fullName evidence="10">Sodium:solute symporter</fullName>
    </submittedName>
</protein>
<evidence type="ECO:0000256" key="2">
    <source>
        <dbReference type="ARBA" id="ARBA00006434"/>
    </source>
</evidence>
<comment type="caution">
    <text evidence="10">The sequence shown here is derived from an EMBL/GenBank/DDBJ whole genome shotgun (WGS) entry which is preliminary data.</text>
</comment>
<evidence type="ECO:0000256" key="7">
    <source>
        <dbReference type="RuleBase" id="RU362091"/>
    </source>
</evidence>
<evidence type="ECO:0000256" key="1">
    <source>
        <dbReference type="ARBA" id="ARBA00004141"/>
    </source>
</evidence>
<evidence type="ECO:0000256" key="4">
    <source>
        <dbReference type="ARBA" id="ARBA00022692"/>
    </source>
</evidence>
<evidence type="ECO:0000256" key="6">
    <source>
        <dbReference type="ARBA" id="ARBA00023136"/>
    </source>
</evidence>
<feature type="transmembrane region" description="Helical" evidence="9">
    <location>
        <begin position="409"/>
        <end position="429"/>
    </location>
</feature>
<feature type="transmembrane region" description="Helical" evidence="9">
    <location>
        <begin position="435"/>
        <end position="456"/>
    </location>
</feature>
<feature type="transmembrane region" description="Helical" evidence="9">
    <location>
        <begin position="385"/>
        <end position="402"/>
    </location>
</feature>
<dbReference type="OrthoDB" id="3636885at2"/>
<evidence type="ECO:0000313" key="10">
    <source>
        <dbReference type="EMBL" id="PYI65707.1"/>
    </source>
</evidence>
<dbReference type="GO" id="GO:0022857">
    <property type="term" value="F:transmembrane transporter activity"/>
    <property type="evidence" value="ECO:0007669"/>
    <property type="project" value="InterPro"/>
</dbReference>
<dbReference type="PANTHER" id="PTHR48086:SF8">
    <property type="entry name" value="MONOCARBOXYLIC ACID PERMEASE"/>
    <property type="match status" value="1"/>
</dbReference>